<comment type="similarity">
    <text evidence="1 6">Belongs to the peptidase A1 family.</text>
</comment>
<evidence type="ECO:0000313" key="9">
    <source>
        <dbReference type="EMBL" id="KAF8750735.1"/>
    </source>
</evidence>
<evidence type="ECO:0000256" key="2">
    <source>
        <dbReference type="ARBA" id="ARBA00022670"/>
    </source>
</evidence>
<feature type="active site" evidence="5">
    <location>
        <position position="747"/>
    </location>
</feature>
<dbReference type="InterPro" id="IPR034164">
    <property type="entry name" value="Pepsin-like_dom"/>
</dbReference>
<comment type="caution">
    <text evidence="9">The sequence shown here is derived from an EMBL/GenBank/DDBJ whole genome shotgun (WGS) entry which is preliminary data.</text>
</comment>
<evidence type="ECO:0000256" key="4">
    <source>
        <dbReference type="ARBA" id="ARBA00022801"/>
    </source>
</evidence>
<dbReference type="Proteomes" id="UP000614334">
    <property type="component" value="Unassembled WGS sequence"/>
</dbReference>
<evidence type="ECO:0000256" key="1">
    <source>
        <dbReference type="ARBA" id="ARBA00007447"/>
    </source>
</evidence>
<dbReference type="PROSITE" id="PS00141">
    <property type="entry name" value="ASP_PROTEASE"/>
    <property type="match status" value="2"/>
</dbReference>
<keyword evidence="4 6" id="KW-0378">Hydrolase</keyword>
<evidence type="ECO:0000256" key="3">
    <source>
        <dbReference type="ARBA" id="ARBA00022750"/>
    </source>
</evidence>
<accession>A0A8H7I5V5</accession>
<dbReference type="InterPro" id="IPR033121">
    <property type="entry name" value="PEPTIDASE_A1"/>
</dbReference>
<protein>
    <submittedName>
        <fullName evidence="9">Peptidase A1 family</fullName>
    </submittedName>
</protein>
<dbReference type="PANTHER" id="PTHR47966:SF6">
    <property type="entry name" value="PEPTIDASE A1 DOMAIN-CONTAINING PROTEIN"/>
    <property type="match status" value="1"/>
</dbReference>
<dbReference type="SUPFAM" id="SSF50630">
    <property type="entry name" value="Acid proteases"/>
    <property type="match status" value="2"/>
</dbReference>
<keyword evidence="2 6" id="KW-0645">Protease</keyword>
<dbReference type="CDD" id="cd05471">
    <property type="entry name" value="pepsin_like"/>
    <property type="match status" value="2"/>
</dbReference>
<organism evidence="9 10">
    <name type="scientific">Rhizoctonia solani</name>
    <dbReference type="NCBI Taxonomy" id="456999"/>
    <lineage>
        <taxon>Eukaryota</taxon>
        <taxon>Fungi</taxon>
        <taxon>Dikarya</taxon>
        <taxon>Basidiomycota</taxon>
        <taxon>Agaricomycotina</taxon>
        <taxon>Agaricomycetes</taxon>
        <taxon>Cantharellales</taxon>
        <taxon>Ceratobasidiaceae</taxon>
        <taxon>Rhizoctonia</taxon>
    </lineage>
</organism>
<feature type="signal peptide" evidence="7">
    <location>
        <begin position="1"/>
        <end position="15"/>
    </location>
</feature>
<dbReference type="PROSITE" id="PS51767">
    <property type="entry name" value="PEPTIDASE_A1"/>
    <property type="match status" value="2"/>
</dbReference>
<dbReference type="AlphaFoldDB" id="A0A8H7I5V5"/>
<feature type="domain" description="Peptidase A1" evidence="8">
    <location>
        <begin position="532"/>
        <end position="860"/>
    </location>
</feature>
<dbReference type="EMBL" id="JACYCF010000019">
    <property type="protein sequence ID" value="KAF8750735.1"/>
    <property type="molecule type" value="Genomic_DNA"/>
</dbReference>
<dbReference type="GO" id="GO:0004190">
    <property type="term" value="F:aspartic-type endopeptidase activity"/>
    <property type="evidence" value="ECO:0007669"/>
    <property type="project" value="UniProtKB-KW"/>
</dbReference>
<keyword evidence="3 6" id="KW-0064">Aspartyl protease</keyword>
<dbReference type="Pfam" id="PF00026">
    <property type="entry name" value="Asp"/>
    <property type="match status" value="2"/>
</dbReference>
<dbReference type="InterPro" id="IPR021109">
    <property type="entry name" value="Peptidase_aspartic_dom_sf"/>
</dbReference>
<evidence type="ECO:0000256" key="7">
    <source>
        <dbReference type="SAM" id="SignalP"/>
    </source>
</evidence>
<evidence type="ECO:0000256" key="5">
    <source>
        <dbReference type="PIRSR" id="PIRSR601461-1"/>
    </source>
</evidence>
<dbReference type="FunFam" id="2.40.70.10:FF:000115">
    <property type="entry name" value="Lysosomal aspartic protease"/>
    <property type="match status" value="1"/>
</dbReference>
<dbReference type="InterPro" id="IPR001461">
    <property type="entry name" value="Aspartic_peptidase_A1"/>
</dbReference>
<dbReference type="InterPro" id="IPR001969">
    <property type="entry name" value="Aspartic_peptidase_AS"/>
</dbReference>
<feature type="chain" id="PRO_5034954584" evidence="7">
    <location>
        <begin position="16"/>
        <end position="860"/>
    </location>
</feature>
<dbReference type="FunFam" id="2.40.70.10:FF:000008">
    <property type="entry name" value="Cathepsin D"/>
    <property type="match status" value="1"/>
</dbReference>
<gene>
    <name evidence="9" type="ORF">RHS01_08865</name>
</gene>
<keyword evidence="7" id="KW-0732">Signal</keyword>
<proteinExistence type="inferred from homology"/>
<feature type="domain" description="Peptidase A1" evidence="8">
    <location>
        <begin position="76"/>
        <end position="400"/>
    </location>
</feature>
<dbReference type="PRINTS" id="PR00792">
    <property type="entry name" value="PEPSIN"/>
</dbReference>
<dbReference type="Gene3D" id="2.40.70.10">
    <property type="entry name" value="Acid Proteases"/>
    <property type="match status" value="4"/>
</dbReference>
<name>A0A8H7I5V5_9AGAM</name>
<feature type="active site" evidence="5">
    <location>
        <position position="550"/>
    </location>
</feature>
<reference evidence="9" key="1">
    <citation type="submission" date="2020-09" db="EMBL/GenBank/DDBJ databases">
        <title>Comparative genome analyses of four rice-infecting Rhizoctonia solani isolates reveal extensive enrichment of homogalacturonan modification genes.</title>
        <authorList>
            <person name="Lee D.-Y."/>
            <person name="Jeon J."/>
            <person name="Kim K.-T."/>
            <person name="Cheong K."/>
            <person name="Song H."/>
            <person name="Choi G."/>
            <person name="Ko J."/>
            <person name="Opiyo S.O."/>
            <person name="Zuo S."/>
            <person name="Madhav S."/>
            <person name="Lee Y.-H."/>
            <person name="Wang G.-L."/>
        </authorList>
    </citation>
    <scope>NUCLEOTIDE SEQUENCE</scope>
    <source>
        <strain evidence="9">AG1-IA B2</strain>
    </source>
</reference>
<dbReference type="GO" id="GO:0006508">
    <property type="term" value="P:proteolysis"/>
    <property type="evidence" value="ECO:0007669"/>
    <property type="project" value="UniProtKB-KW"/>
</dbReference>
<evidence type="ECO:0000259" key="8">
    <source>
        <dbReference type="PROSITE" id="PS51767"/>
    </source>
</evidence>
<dbReference type="PANTHER" id="PTHR47966">
    <property type="entry name" value="BETA-SITE APP-CLEAVING ENZYME, ISOFORM A-RELATED"/>
    <property type="match status" value="1"/>
</dbReference>
<feature type="non-terminal residue" evidence="9">
    <location>
        <position position="1"/>
    </location>
</feature>
<evidence type="ECO:0000256" key="6">
    <source>
        <dbReference type="RuleBase" id="RU000454"/>
    </source>
</evidence>
<sequence>MKSLLLLSLASAATATPSVHIPLIRRSHTGIFSPDDLAAQRDALDVKYHTNGAITIRPRQNEGGVSMVNQNGDLSYYAFMNVGTPPTAYGVALDTGSSDLWFQSEACVACDGAKISTTSSSLQQTGRPFSIRYGSGSVQGTIVSDHVEIGGFAVDNQVMGLVTQASGVLLNGRSAGLLGLAFQRLSNTESVPFWEALVTSGRWSQPLMSFWMTRFGNISTVRVEEYGGEFRMGGLNASLYTGEVEYIDMPSSVQAYWSIPLRQITVNGGPPITITNLGVTSLAAIDTGTSLIGGPPDIVAEIYSQVPNARKGTGNLERYWVFPCNQVVSITLNFGGRTWPIEPTDLILATTNPSVCVGAIFEVSMGGLGNPDVPQWIVGDAFLKNVYSVFRYQPPSVGFAQLSAAAGGALLQQPIPTTAPTPTAVRNISSTSVVAPTFSTSGPSPNGGISTMGMNTAINEIEAHAVPRPRKAVSVSSASLIRRGKSHPTLNFAAERKGLQEKYGGKYGSTSYSTRSNIIQEDMVNQNMDVMYYASVEVGTPPQSYAVILDTGSSDMWLQSVACAPCTGKKIDPATSSTLQPSSSSFSIAYGIGSVRGSLVNDVVSIGSSPAFTVQNQIWGLVNYTLGTPVPGNIAGLMGLGFKNLAASQATPFWETLVSNNQWDEPVMSFWMTRYGNISSASDAEFGGEFILGGTNEALYTGDIEFVSLPYASNPTFWAIPIHSITVNGNEISTVASDASAALAAIDTATSLIGGPPSAVRKLYAAIPGAKQAEGVLEGFWTLRKSEDINKLVMDLRSSWRASMFTARRANRPQSTLNFGGRAWAMSSDDFVLTTSTPNTCVGAVFETSLGDPDNAQIPQ</sequence>
<evidence type="ECO:0000313" key="10">
    <source>
        <dbReference type="Proteomes" id="UP000614334"/>
    </source>
</evidence>